<sequence length="118" mass="13641">MLILYVRGLQKFIYQDVPFLQSILLTITQQGGNAKNAFQWLSNLNFDNLGFSEQTFHQVYEDLDDTAGYFVYAEQHFSNQNMGSGNVQKIVEEGIEYLQENVDFEQFGNNIVNMLNNL</sequence>
<dbReference type="AlphaFoldDB" id="A0A8J5QNL1"/>
<proteinExistence type="predicted"/>
<dbReference type="EMBL" id="JAGSYN010000117">
    <property type="protein sequence ID" value="KAG7663836.1"/>
    <property type="molecule type" value="Genomic_DNA"/>
</dbReference>
<evidence type="ECO:0000313" key="2">
    <source>
        <dbReference type="Proteomes" id="UP000694255"/>
    </source>
</evidence>
<accession>A0A8J5QNL1</accession>
<dbReference type="RefSeq" id="XP_049264068.1">
    <property type="nucleotide sequence ID" value="XM_049406475.1"/>
</dbReference>
<name>A0A8J5QNL1_9ASCO</name>
<dbReference type="GeneID" id="73469497"/>
<reference evidence="1 2" key="1">
    <citation type="journal article" date="2021" name="DNA Res.">
        <title>Genome analysis of Candida subhashii reveals its hybrid nature and dual mitochondrial genome conformations.</title>
        <authorList>
            <person name="Mixao V."/>
            <person name="Hegedusova E."/>
            <person name="Saus E."/>
            <person name="Pryszcz L.P."/>
            <person name="Cillingova A."/>
            <person name="Nosek J."/>
            <person name="Gabaldon T."/>
        </authorList>
    </citation>
    <scope>NUCLEOTIDE SEQUENCE [LARGE SCALE GENOMIC DNA]</scope>
    <source>
        <strain evidence="1 2">CBS 10753</strain>
    </source>
</reference>
<protein>
    <submittedName>
        <fullName evidence="1">Uncharacterized protein</fullName>
    </submittedName>
</protein>
<keyword evidence="2" id="KW-1185">Reference proteome</keyword>
<comment type="caution">
    <text evidence="1">The sequence shown here is derived from an EMBL/GenBank/DDBJ whole genome shotgun (WGS) entry which is preliminary data.</text>
</comment>
<organism evidence="1 2">
    <name type="scientific">[Candida] subhashii</name>
    <dbReference type="NCBI Taxonomy" id="561895"/>
    <lineage>
        <taxon>Eukaryota</taxon>
        <taxon>Fungi</taxon>
        <taxon>Dikarya</taxon>
        <taxon>Ascomycota</taxon>
        <taxon>Saccharomycotina</taxon>
        <taxon>Pichiomycetes</taxon>
        <taxon>Debaryomycetaceae</taxon>
        <taxon>Spathaspora</taxon>
    </lineage>
</organism>
<gene>
    <name evidence="1" type="ORF">J8A68_002696</name>
</gene>
<evidence type="ECO:0000313" key="1">
    <source>
        <dbReference type="EMBL" id="KAG7663836.1"/>
    </source>
</evidence>
<dbReference type="OrthoDB" id="4008673at2759"/>
<dbReference type="Proteomes" id="UP000694255">
    <property type="component" value="Unassembled WGS sequence"/>
</dbReference>